<dbReference type="OrthoDB" id="3636609at2"/>
<protein>
    <submittedName>
        <fullName evidence="1">Uncharacterized protein</fullName>
    </submittedName>
</protein>
<gene>
    <name evidence="1" type="ORF">CFP71_39525</name>
</gene>
<name>A0A229RE41_9PSEU</name>
<evidence type="ECO:0000313" key="2">
    <source>
        <dbReference type="Proteomes" id="UP000215223"/>
    </source>
</evidence>
<dbReference type="AlphaFoldDB" id="A0A229RE41"/>
<evidence type="ECO:0000313" key="1">
    <source>
        <dbReference type="EMBL" id="OXM44943.1"/>
    </source>
</evidence>
<dbReference type="Proteomes" id="UP000215223">
    <property type="component" value="Unassembled WGS sequence"/>
</dbReference>
<proteinExistence type="predicted"/>
<comment type="caution">
    <text evidence="1">The sequence shown here is derived from an EMBL/GenBank/DDBJ whole genome shotgun (WGS) entry which is preliminary data.</text>
</comment>
<keyword evidence="2" id="KW-1185">Reference proteome</keyword>
<reference evidence="1 2" key="1">
    <citation type="submission" date="2017-07" db="EMBL/GenBank/DDBJ databases">
        <title>Amycolatopsis thailandensis Genome sequencing and assembly.</title>
        <authorList>
            <person name="Kaur N."/>
            <person name="Mayilraj S."/>
        </authorList>
    </citation>
    <scope>NUCLEOTIDE SEQUENCE [LARGE SCALE GENOMIC DNA]</scope>
    <source>
        <strain evidence="1 2">JCM 16380</strain>
    </source>
</reference>
<organism evidence="1 2">
    <name type="scientific">Amycolatopsis thailandensis</name>
    <dbReference type="NCBI Taxonomy" id="589330"/>
    <lineage>
        <taxon>Bacteria</taxon>
        <taxon>Bacillati</taxon>
        <taxon>Actinomycetota</taxon>
        <taxon>Actinomycetes</taxon>
        <taxon>Pseudonocardiales</taxon>
        <taxon>Pseudonocardiaceae</taxon>
        <taxon>Amycolatopsis</taxon>
    </lineage>
</organism>
<accession>A0A229RE41</accession>
<dbReference type="RefSeq" id="WP_093939010.1">
    <property type="nucleotide sequence ID" value="NZ_NMQT01000174.1"/>
</dbReference>
<sequence>MTEQQPAYVPLPAFSTSFEGWTPNPEDLEQWANSVRVEVVEGYDPTFTSEVTDGDMEFADYGEARQLVEIDTNYKPTRDSEHAVRLTRSDAVKLAAALLEAVEDTFHYSRCGRLRPSEAKDLLDTIRDTEHQLAELRDHALNDLFVGTGLMEDPVVAAEENQR</sequence>
<dbReference type="EMBL" id="NMQT01000174">
    <property type="protein sequence ID" value="OXM44943.1"/>
    <property type="molecule type" value="Genomic_DNA"/>
</dbReference>